<keyword evidence="3" id="KW-1185">Reference proteome</keyword>
<protein>
    <submittedName>
        <fullName evidence="2">Uncharacterized protein</fullName>
    </submittedName>
</protein>
<gene>
    <name evidence="2" type="ORF">STCU_08187</name>
</gene>
<feature type="region of interest" description="Disordered" evidence="1">
    <location>
        <begin position="153"/>
        <end position="188"/>
    </location>
</feature>
<evidence type="ECO:0000313" key="3">
    <source>
        <dbReference type="Proteomes" id="UP000015354"/>
    </source>
</evidence>
<dbReference type="Proteomes" id="UP000015354">
    <property type="component" value="Unassembled WGS sequence"/>
</dbReference>
<dbReference type="EMBL" id="ATMH01008187">
    <property type="protein sequence ID" value="EPY22657.1"/>
    <property type="molecule type" value="Genomic_DNA"/>
</dbReference>
<reference evidence="2 3" key="1">
    <citation type="journal article" date="2013" name="PLoS ONE">
        <title>Predicting the Proteins of Angomonas deanei, Strigomonas culicis and Their Respective Endosymbionts Reveals New Aspects of the Trypanosomatidae Family.</title>
        <authorList>
            <person name="Motta M.C."/>
            <person name="Martins A.C."/>
            <person name="de Souza S.S."/>
            <person name="Catta-Preta C.M."/>
            <person name="Silva R."/>
            <person name="Klein C.C."/>
            <person name="de Almeida L.G."/>
            <person name="de Lima Cunha O."/>
            <person name="Ciapina L.P."/>
            <person name="Brocchi M."/>
            <person name="Colabardini A.C."/>
            <person name="de Araujo Lima B."/>
            <person name="Machado C.R."/>
            <person name="de Almeida Soares C.M."/>
            <person name="Probst C.M."/>
            <person name="de Menezes C.B."/>
            <person name="Thompson C.E."/>
            <person name="Bartholomeu D.C."/>
            <person name="Gradia D.F."/>
            <person name="Pavoni D.P."/>
            <person name="Grisard E.C."/>
            <person name="Fantinatti-Garboggini F."/>
            <person name="Marchini F.K."/>
            <person name="Rodrigues-Luiz G.F."/>
            <person name="Wagner G."/>
            <person name="Goldman G.H."/>
            <person name="Fietto J.L."/>
            <person name="Elias M.C."/>
            <person name="Goldman M.H."/>
            <person name="Sagot M.F."/>
            <person name="Pereira M."/>
            <person name="Stoco P.H."/>
            <person name="de Mendonca-Neto R.P."/>
            <person name="Teixeira S.M."/>
            <person name="Maciel T.E."/>
            <person name="de Oliveira Mendes T.A."/>
            <person name="Urmenyi T.P."/>
            <person name="de Souza W."/>
            <person name="Schenkman S."/>
            <person name="de Vasconcelos A.T."/>
        </authorList>
    </citation>
    <scope>NUCLEOTIDE SEQUENCE [LARGE SCALE GENOMIC DNA]</scope>
</reference>
<dbReference type="AlphaFoldDB" id="S9TW25"/>
<feature type="compositionally biased region" description="Low complexity" evidence="1">
    <location>
        <begin position="45"/>
        <end position="64"/>
    </location>
</feature>
<organism evidence="2 3">
    <name type="scientific">Strigomonas culicis</name>
    <dbReference type="NCBI Taxonomy" id="28005"/>
    <lineage>
        <taxon>Eukaryota</taxon>
        <taxon>Discoba</taxon>
        <taxon>Euglenozoa</taxon>
        <taxon>Kinetoplastea</taxon>
        <taxon>Metakinetoplastina</taxon>
        <taxon>Trypanosomatida</taxon>
        <taxon>Trypanosomatidae</taxon>
        <taxon>Strigomonadinae</taxon>
        <taxon>Strigomonas</taxon>
    </lineage>
</organism>
<dbReference type="SUPFAM" id="SSF48371">
    <property type="entry name" value="ARM repeat"/>
    <property type="match status" value="1"/>
</dbReference>
<proteinExistence type="predicted"/>
<evidence type="ECO:0000256" key="1">
    <source>
        <dbReference type="SAM" id="MobiDB-lite"/>
    </source>
</evidence>
<comment type="caution">
    <text evidence="2">The sequence shown here is derived from an EMBL/GenBank/DDBJ whole genome shotgun (WGS) entry which is preliminary data.</text>
</comment>
<evidence type="ECO:0000313" key="2">
    <source>
        <dbReference type="EMBL" id="EPY22657.1"/>
    </source>
</evidence>
<accession>S9TW25</accession>
<feature type="compositionally biased region" description="Polar residues" evidence="1">
    <location>
        <begin position="1"/>
        <end position="10"/>
    </location>
</feature>
<feature type="region of interest" description="Disordered" evidence="1">
    <location>
        <begin position="1"/>
        <end position="68"/>
    </location>
</feature>
<dbReference type="OrthoDB" id="244729at2759"/>
<feature type="compositionally biased region" description="Polar residues" evidence="1">
    <location>
        <begin position="160"/>
        <end position="171"/>
    </location>
</feature>
<name>S9TW25_9TRYP</name>
<sequence length="845" mass="90670">MTVVATTNRRGSAAAEEVAPAPAEPPVPYLSLPEPPRAEAHVDPAAASASRHSRASADSSRAVAPQGPWGTSEYDCSVVSNTVELQDDPDLRLRFYTHVAATAAAAAEKREGNLELWMDTLLKGVQDPWSRVRAAALDGMHHVLAHCLDGPAAGDADATSPPSRKASTASPARTPLRGHSKRPSAADAVAPAACQRDRLLHHLVSLMVKRWGSADTPWYVRQGLLRLAAVLTPHARGDDQALHVFAQRMCLPALAEVQRPVREAAVDLLAALVQHSPALATYATDHVVRELGGLHVPPPNTPMDAQEEAAASAMEGLLQAALRLADLGLIKTSEPPISSLIVIFAAHPASNIRQCVAEALRPPSDDLFVYLLVQLADFPYSDEAQPWQAEETVLMALQQHLRHYLSLADDSACSVDLSSPLQVSCSMRARNYYRTTADLMRYALTSLVLAAASKRFEVARMGKQVLPLFLQFWTRYVERTTDLLEGVCKVVTDGDLNDKEHVLLEDLALPALWWYLAVRRVVRGEAEHVSAAVAPYLTLTSPLLRRPGGQFVSTSLLLATTYFAAHCPPELRAAALQPAAWQPLLTIEQDAGLRYGMDFALAYARSEGLLALLPLWLRHLPALQPHLQGVVLAMVDAALRGGGAPPRPFRFAYTSAFAAPAMLDGGEDLPLGYVWLRAKYPTNAACPPLALPPDARDAGGVAALSAEAHDALVDRVLATLYVEPGTEQAVVREVRALMLVLARPPARVAAARLLQAVVERLDRVSPAWRTGGVAATTVLASSLHDWDDDDDEGGEGMVDTVNAAAELREAKALMATLEQTAAPEDWQAALAALDPSGAGILLSAN</sequence>
<dbReference type="InterPro" id="IPR016024">
    <property type="entry name" value="ARM-type_fold"/>
</dbReference>